<protein>
    <submittedName>
        <fullName evidence="2">Uncharacterized protein</fullName>
    </submittedName>
</protein>
<feature type="transmembrane region" description="Helical" evidence="1">
    <location>
        <begin position="29"/>
        <end position="48"/>
    </location>
</feature>
<reference evidence="2" key="1">
    <citation type="journal article" date="2018" name="PLoS ONE">
        <title>Characterization of plasmids harboring blaCTX-M and blaCMY genes in E. coli from French broilers.</title>
        <authorList>
            <person name="Touzain F."/>
            <person name="Le Devendec L."/>
            <person name="De Boisseson C."/>
            <person name="Baron S."/>
            <person name="Jouy E."/>
            <person name="Perrin-Guyomard A."/>
            <person name="Blanchard Y."/>
            <person name="Kempf I."/>
        </authorList>
    </citation>
    <scope>NUCLEOTIDE SEQUENCE</scope>
    <source>
        <plasmid evidence="2">pCOV6</plasmid>
    </source>
</reference>
<geneLocation type="plasmid" evidence="2">
    <name>pCOV6</name>
</geneLocation>
<sequence>MVNYRLISLALTIWIKSMAEVLTAFIKAPRITQVLTIVLCLILLALLVTPHLF</sequence>
<organism evidence="2">
    <name type="scientific">Escherichia coli</name>
    <dbReference type="NCBI Taxonomy" id="562"/>
    <lineage>
        <taxon>Bacteria</taxon>
        <taxon>Pseudomonadati</taxon>
        <taxon>Pseudomonadota</taxon>
        <taxon>Gammaproteobacteria</taxon>
        <taxon>Enterobacterales</taxon>
        <taxon>Enterobacteriaceae</taxon>
        <taxon>Escherichia</taxon>
    </lineage>
</organism>
<dbReference type="AlphaFoldDB" id="A0A2H5BZP5"/>
<evidence type="ECO:0000313" key="2">
    <source>
        <dbReference type="EMBL" id="AUH16202.1"/>
    </source>
</evidence>
<gene>
    <name evidence="2" type="ORF">PCOV6_00146</name>
</gene>
<accession>A0A2H5BZP5</accession>
<proteinExistence type="predicted"/>
<keyword evidence="1" id="KW-0812">Transmembrane</keyword>
<keyword evidence="1" id="KW-0472">Membrane</keyword>
<keyword evidence="1" id="KW-1133">Transmembrane helix</keyword>
<name>A0A2H5BZP5_ECOLX</name>
<dbReference type="EMBL" id="MG648863">
    <property type="protein sequence ID" value="AUH16202.1"/>
    <property type="molecule type" value="Genomic_DNA"/>
</dbReference>
<evidence type="ECO:0000256" key="1">
    <source>
        <dbReference type="SAM" id="Phobius"/>
    </source>
</evidence>
<keyword evidence="2" id="KW-0614">Plasmid</keyword>